<evidence type="ECO:0008006" key="3">
    <source>
        <dbReference type="Google" id="ProtNLM"/>
    </source>
</evidence>
<gene>
    <name evidence="1" type="ORF">U9M48_039896</name>
</gene>
<sequence>MLQLLAIPTWKWEDVHMDFIVGLPHTQKGYDSIWVIIDRLTKSAHFIQVKTTYRAKQLYPYTVSHGPSLQTEARCLYHVSGNSYKMLSGPIWFGVLHTTLKPVVKLKE</sequence>
<dbReference type="GO" id="GO:0003676">
    <property type="term" value="F:nucleic acid binding"/>
    <property type="evidence" value="ECO:0007669"/>
    <property type="project" value="InterPro"/>
</dbReference>
<accession>A0AAQ3UPT9</accession>
<dbReference type="InterPro" id="IPR012337">
    <property type="entry name" value="RNaseH-like_sf"/>
</dbReference>
<dbReference type="AlphaFoldDB" id="A0AAQ3UPT9"/>
<dbReference type="PANTHER" id="PTHR45835:SF99">
    <property type="entry name" value="CHROMO DOMAIN-CONTAINING PROTEIN-RELATED"/>
    <property type="match status" value="1"/>
</dbReference>
<dbReference type="Proteomes" id="UP001341281">
    <property type="component" value="Chromosome 09"/>
</dbReference>
<dbReference type="PANTHER" id="PTHR45835">
    <property type="entry name" value="YALI0A06105P"/>
    <property type="match status" value="1"/>
</dbReference>
<protein>
    <recommendedName>
        <fullName evidence="3">Reverse transcriptase</fullName>
    </recommendedName>
</protein>
<reference evidence="1 2" key="1">
    <citation type="submission" date="2024-02" db="EMBL/GenBank/DDBJ databases">
        <title>High-quality chromosome-scale genome assembly of Pensacola bahiagrass (Paspalum notatum Flugge var. saurae).</title>
        <authorList>
            <person name="Vega J.M."/>
            <person name="Podio M."/>
            <person name="Orjuela J."/>
            <person name="Siena L.A."/>
            <person name="Pessino S.C."/>
            <person name="Combes M.C."/>
            <person name="Mariac C."/>
            <person name="Albertini E."/>
            <person name="Pupilli F."/>
            <person name="Ortiz J.P.A."/>
            <person name="Leblanc O."/>
        </authorList>
    </citation>
    <scope>NUCLEOTIDE SEQUENCE [LARGE SCALE GENOMIC DNA]</scope>
    <source>
        <strain evidence="1">R1</strain>
        <tissue evidence="1">Leaf</tissue>
    </source>
</reference>
<dbReference type="Gene3D" id="3.30.420.10">
    <property type="entry name" value="Ribonuclease H-like superfamily/Ribonuclease H"/>
    <property type="match status" value="1"/>
</dbReference>
<evidence type="ECO:0000313" key="1">
    <source>
        <dbReference type="EMBL" id="WVZ93947.1"/>
    </source>
</evidence>
<keyword evidence="2" id="KW-1185">Reference proteome</keyword>
<dbReference type="InterPro" id="IPR036397">
    <property type="entry name" value="RNaseH_sf"/>
</dbReference>
<dbReference type="SUPFAM" id="SSF53098">
    <property type="entry name" value="Ribonuclease H-like"/>
    <property type="match status" value="1"/>
</dbReference>
<organism evidence="1 2">
    <name type="scientific">Paspalum notatum var. saurae</name>
    <dbReference type="NCBI Taxonomy" id="547442"/>
    <lineage>
        <taxon>Eukaryota</taxon>
        <taxon>Viridiplantae</taxon>
        <taxon>Streptophyta</taxon>
        <taxon>Embryophyta</taxon>
        <taxon>Tracheophyta</taxon>
        <taxon>Spermatophyta</taxon>
        <taxon>Magnoliopsida</taxon>
        <taxon>Liliopsida</taxon>
        <taxon>Poales</taxon>
        <taxon>Poaceae</taxon>
        <taxon>PACMAD clade</taxon>
        <taxon>Panicoideae</taxon>
        <taxon>Andropogonodae</taxon>
        <taxon>Paspaleae</taxon>
        <taxon>Paspalinae</taxon>
        <taxon>Paspalum</taxon>
    </lineage>
</organism>
<dbReference type="EMBL" id="CP144753">
    <property type="protein sequence ID" value="WVZ93947.1"/>
    <property type="molecule type" value="Genomic_DNA"/>
</dbReference>
<evidence type="ECO:0000313" key="2">
    <source>
        <dbReference type="Proteomes" id="UP001341281"/>
    </source>
</evidence>
<proteinExistence type="predicted"/>
<name>A0AAQ3UPT9_PASNO</name>